<reference evidence="16 17" key="1">
    <citation type="submission" date="2014-04" db="EMBL/GenBank/DDBJ databases">
        <authorList>
            <consortium name="DOE Joint Genome Institute"/>
            <person name="Kuo A."/>
            <person name="Tarkka M."/>
            <person name="Buscot F."/>
            <person name="Kohler A."/>
            <person name="Nagy L.G."/>
            <person name="Floudas D."/>
            <person name="Copeland A."/>
            <person name="Barry K.W."/>
            <person name="Cichocki N."/>
            <person name="Veneault-Fourrey C."/>
            <person name="LaButti K."/>
            <person name="Lindquist E.A."/>
            <person name="Lipzen A."/>
            <person name="Lundell T."/>
            <person name="Morin E."/>
            <person name="Murat C."/>
            <person name="Sun H."/>
            <person name="Tunlid A."/>
            <person name="Henrissat B."/>
            <person name="Grigoriev I.V."/>
            <person name="Hibbett D.S."/>
            <person name="Martin F."/>
            <person name="Nordberg H.P."/>
            <person name="Cantor M.N."/>
            <person name="Hua S.X."/>
        </authorList>
    </citation>
    <scope>NUCLEOTIDE SEQUENCE [LARGE SCALE GENOMIC DNA]</scope>
    <source>
        <strain evidence="16 17">F 1598</strain>
    </source>
</reference>
<evidence type="ECO:0000313" key="17">
    <source>
        <dbReference type="Proteomes" id="UP000054166"/>
    </source>
</evidence>
<protein>
    <recommendedName>
        <fullName evidence="15">Pterin-binding domain-containing protein</fullName>
    </recommendedName>
</protein>
<dbReference type="UniPathway" id="UPA00077">
    <property type="reaction ID" value="UER00155"/>
</dbReference>
<dbReference type="GO" id="GO:0046654">
    <property type="term" value="P:tetrahydrofolate biosynthetic process"/>
    <property type="evidence" value="ECO:0007669"/>
    <property type="project" value="UniProtKB-UniPathway"/>
</dbReference>
<gene>
    <name evidence="16" type="ORF">PILCRDRAFT_812354</name>
</gene>
<keyword evidence="10" id="KW-0418">Kinase</keyword>
<evidence type="ECO:0000256" key="13">
    <source>
        <dbReference type="ARBA" id="ARBA00022909"/>
    </source>
</evidence>
<dbReference type="STRING" id="765440.A0A0C3CLS5"/>
<evidence type="ECO:0000256" key="7">
    <source>
        <dbReference type="ARBA" id="ARBA00022679"/>
    </source>
</evidence>
<dbReference type="GO" id="GO:0046656">
    <property type="term" value="P:folic acid biosynthetic process"/>
    <property type="evidence" value="ECO:0007669"/>
    <property type="project" value="UniProtKB-KW"/>
</dbReference>
<proteinExistence type="inferred from homology"/>
<keyword evidence="12" id="KW-0460">Magnesium</keyword>
<evidence type="ECO:0000256" key="9">
    <source>
        <dbReference type="ARBA" id="ARBA00022741"/>
    </source>
</evidence>
<comment type="similarity">
    <text evidence="6">In the C-terminal section; belongs to the DHPS family.</text>
</comment>
<evidence type="ECO:0000256" key="11">
    <source>
        <dbReference type="ARBA" id="ARBA00022840"/>
    </source>
</evidence>
<dbReference type="InterPro" id="IPR000550">
    <property type="entry name" value="Hppk"/>
</dbReference>
<dbReference type="Gene3D" id="3.30.70.560">
    <property type="entry name" value="7,8-Dihydro-6-hydroxymethylpterin-pyrophosphokinase HPPK"/>
    <property type="match status" value="1"/>
</dbReference>
<evidence type="ECO:0000256" key="6">
    <source>
        <dbReference type="ARBA" id="ARBA00009951"/>
    </source>
</evidence>
<dbReference type="GO" id="GO:0005524">
    <property type="term" value="F:ATP binding"/>
    <property type="evidence" value="ECO:0007669"/>
    <property type="project" value="UniProtKB-KW"/>
</dbReference>
<dbReference type="HOGENOM" id="CLU_008023_2_0_1"/>
<comment type="catalytic activity">
    <reaction evidence="2">
        <text>6-hydroxymethyl-7,8-dihydropterin + ATP = (7,8-dihydropterin-6-yl)methyl diphosphate + AMP + H(+)</text>
        <dbReference type="Rhea" id="RHEA:11412"/>
        <dbReference type="ChEBI" id="CHEBI:15378"/>
        <dbReference type="ChEBI" id="CHEBI:30616"/>
        <dbReference type="ChEBI" id="CHEBI:44841"/>
        <dbReference type="ChEBI" id="CHEBI:72950"/>
        <dbReference type="ChEBI" id="CHEBI:456215"/>
        <dbReference type="EC" id="2.7.6.3"/>
    </reaction>
</comment>
<dbReference type="InterPro" id="IPR035907">
    <property type="entry name" value="Hppk_sf"/>
</dbReference>
<dbReference type="EMBL" id="KN832973">
    <property type="protein sequence ID" value="KIM90597.1"/>
    <property type="molecule type" value="Genomic_DNA"/>
</dbReference>
<evidence type="ECO:0000256" key="5">
    <source>
        <dbReference type="ARBA" id="ARBA00005051"/>
    </source>
</evidence>
<keyword evidence="11" id="KW-0067">ATP-binding</keyword>
<dbReference type="InterPro" id="IPR011005">
    <property type="entry name" value="Dihydropteroate_synth-like_sf"/>
</dbReference>
<dbReference type="NCBIfam" id="TIGR01496">
    <property type="entry name" value="DHPS"/>
    <property type="match status" value="1"/>
</dbReference>
<dbReference type="InterPro" id="IPR006390">
    <property type="entry name" value="DHP_synth_dom"/>
</dbReference>
<dbReference type="AlphaFoldDB" id="A0A0C3CLS5"/>
<evidence type="ECO:0000313" key="16">
    <source>
        <dbReference type="EMBL" id="KIM90597.1"/>
    </source>
</evidence>
<organism evidence="16 17">
    <name type="scientific">Piloderma croceum (strain F 1598)</name>
    <dbReference type="NCBI Taxonomy" id="765440"/>
    <lineage>
        <taxon>Eukaryota</taxon>
        <taxon>Fungi</taxon>
        <taxon>Dikarya</taxon>
        <taxon>Basidiomycota</taxon>
        <taxon>Agaricomycotina</taxon>
        <taxon>Agaricomycetes</taxon>
        <taxon>Agaricomycetidae</taxon>
        <taxon>Atheliales</taxon>
        <taxon>Atheliaceae</taxon>
        <taxon>Piloderma</taxon>
    </lineage>
</organism>
<dbReference type="OrthoDB" id="615426at2759"/>
<dbReference type="CDD" id="cd00483">
    <property type="entry name" value="HPPK"/>
    <property type="match status" value="1"/>
</dbReference>
<accession>A0A0C3CLS5</accession>
<dbReference type="Pfam" id="PF01288">
    <property type="entry name" value="HPPK"/>
    <property type="match status" value="1"/>
</dbReference>
<dbReference type="Proteomes" id="UP000054166">
    <property type="component" value="Unassembled WGS sequence"/>
</dbReference>
<dbReference type="FunCoup" id="A0A0C3CLS5">
    <property type="interactions" value="188"/>
</dbReference>
<dbReference type="GO" id="GO:0005740">
    <property type="term" value="C:mitochondrial envelope"/>
    <property type="evidence" value="ECO:0007669"/>
    <property type="project" value="TreeGrafter"/>
</dbReference>
<dbReference type="CDD" id="cd00739">
    <property type="entry name" value="DHPS"/>
    <property type="match status" value="1"/>
</dbReference>
<dbReference type="PANTHER" id="PTHR20941:SF1">
    <property type="entry name" value="FOLIC ACID SYNTHESIS PROTEIN FOL1"/>
    <property type="match status" value="1"/>
</dbReference>
<dbReference type="PROSITE" id="PS00793">
    <property type="entry name" value="DHPS_2"/>
    <property type="match status" value="1"/>
</dbReference>
<evidence type="ECO:0000256" key="3">
    <source>
        <dbReference type="ARBA" id="ARBA00001946"/>
    </source>
</evidence>
<evidence type="ECO:0000256" key="8">
    <source>
        <dbReference type="ARBA" id="ARBA00022723"/>
    </source>
</evidence>
<dbReference type="GO" id="GO:0046872">
    <property type="term" value="F:metal ion binding"/>
    <property type="evidence" value="ECO:0007669"/>
    <property type="project" value="UniProtKB-KW"/>
</dbReference>
<comment type="cofactor">
    <cofactor evidence="3">
        <name>Mg(2+)</name>
        <dbReference type="ChEBI" id="CHEBI:18420"/>
    </cofactor>
</comment>
<dbReference type="NCBIfam" id="TIGR01498">
    <property type="entry name" value="folK"/>
    <property type="match status" value="1"/>
</dbReference>
<evidence type="ECO:0000256" key="4">
    <source>
        <dbReference type="ARBA" id="ARBA00004763"/>
    </source>
</evidence>
<dbReference type="PROSITE" id="PS50972">
    <property type="entry name" value="PTERIN_BINDING"/>
    <property type="match status" value="1"/>
</dbReference>
<dbReference type="Gene3D" id="3.20.20.20">
    <property type="entry name" value="Dihydropteroate synthase-like"/>
    <property type="match status" value="1"/>
</dbReference>
<keyword evidence="9" id="KW-0547">Nucleotide-binding</keyword>
<dbReference type="InterPro" id="IPR000489">
    <property type="entry name" value="Pterin-binding_dom"/>
</dbReference>
<evidence type="ECO:0000256" key="1">
    <source>
        <dbReference type="ARBA" id="ARBA00000012"/>
    </source>
</evidence>
<keyword evidence="7" id="KW-0808">Transferase</keyword>
<dbReference type="PANTHER" id="PTHR20941">
    <property type="entry name" value="FOLATE SYNTHESIS PROTEINS"/>
    <property type="match status" value="1"/>
</dbReference>
<keyword evidence="14" id="KW-0511">Multifunctional enzyme</keyword>
<evidence type="ECO:0000256" key="14">
    <source>
        <dbReference type="ARBA" id="ARBA00023268"/>
    </source>
</evidence>
<evidence type="ECO:0000256" key="10">
    <source>
        <dbReference type="ARBA" id="ARBA00022777"/>
    </source>
</evidence>
<dbReference type="SUPFAM" id="SSF51717">
    <property type="entry name" value="Dihydropteroate synthetase-like"/>
    <property type="match status" value="1"/>
</dbReference>
<feature type="domain" description="Pterin-binding" evidence="15">
    <location>
        <begin position="262"/>
        <end position="564"/>
    </location>
</feature>
<dbReference type="GO" id="GO:0004156">
    <property type="term" value="F:dihydropteroate synthase activity"/>
    <property type="evidence" value="ECO:0007669"/>
    <property type="project" value="UniProtKB-EC"/>
</dbReference>
<keyword evidence="8" id="KW-0479">Metal-binding</keyword>
<dbReference type="SUPFAM" id="SSF55083">
    <property type="entry name" value="6-hydroxymethyl-7,8-dihydropterin pyrophosphokinase, HPPK"/>
    <property type="match status" value="1"/>
</dbReference>
<reference evidence="17" key="2">
    <citation type="submission" date="2015-01" db="EMBL/GenBank/DDBJ databases">
        <title>Evolutionary Origins and Diversification of the Mycorrhizal Mutualists.</title>
        <authorList>
            <consortium name="DOE Joint Genome Institute"/>
            <consortium name="Mycorrhizal Genomics Consortium"/>
            <person name="Kohler A."/>
            <person name="Kuo A."/>
            <person name="Nagy L.G."/>
            <person name="Floudas D."/>
            <person name="Copeland A."/>
            <person name="Barry K.W."/>
            <person name="Cichocki N."/>
            <person name="Veneault-Fourrey C."/>
            <person name="LaButti K."/>
            <person name="Lindquist E.A."/>
            <person name="Lipzen A."/>
            <person name="Lundell T."/>
            <person name="Morin E."/>
            <person name="Murat C."/>
            <person name="Riley R."/>
            <person name="Ohm R."/>
            <person name="Sun H."/>
            <person name="Tunlid A."/>
            <person name="Henrissat B."/>
            <person name="Grigoriev I.V."/>
            <person name="Hibbett D.S."/>
            <person name="Martin F."/>
        </authorList>
    </citation>
    <scope>NUCLEOTIDE SEQUENCE [LARGE SCALE GENOMIC DNA]</scope>
    <source>
        <strain evidence="17">F 1598</strain>
    </source>
</reference>
<dbReference type="PROSITE" id="PS00794">
    <property type="entry name" value="HPPK"/>
    <property type="match status" value="1"/>
</dbReference>
<comment type="catalytic activity">
    <reaction evidence="1">
        <text>(7,8-dihydropterin-6-yl)methyl diphosphate + 4-aminobenzoate = 7,8-dihydropteroate + diphosphate</text>
        <dbReference type="Rhea" id="RHEA:19949"/>
        <dbReference type="ChEBI" id="CHEBI:17836"/>
        <dbReference type="ChEBI" id="CHEBI:17839"/>
        <dbReference type="ChEBI" id="CHEBI:33019"/>
        <dbReference type="ChEBI" id="CHEBI:72950"/>
        <dbReference type="EC" id="2.5.1.15"/>
    </reaction>
</comment>
<evidence type="ECO:0000256" key="2">
    <source>
        <dbReference type="ARBA" id="ARBA00000198"/>
    </source>
</evidence>
<dbReference type="InterPro" id="IPR045031">
    <property type="entry name" value="DHP_synth-like"/>
</dbReference>
<evidence type="ECO:0000256" key="12">
    <source>
        <dbReference type="ARBA" id="ARBA00022842"/>
    </source>
</evidence>
<sequence length="571" mass="62448">MDLRRPLASLVSDITSEGDTTSVDHKAAIGLGSNLGDRFANIEHALRLLENPQRLVDPTILGENAQVFIADTSFLYETAPMYVTDQPSFINCACLIQTNIAPRALLSLLKKIEATVGRVPSVRNGPRAVDLDILLYDAEMVDTRAEDDRRDLDNLEGHLVIPHPRMKEREFVLRPLNDLIPDFKHPECDMPIRHLLDKVMRNQNDDDPPMHKVIPFPQYPLASQNTDLLPGFTHPVPPTASYWIVTPSSSHRARRNAAGHKTYIMATLNATPDSFSDGSLHASLPAALSYVNSSIIAGADIIDVGGYSTRPGAAFVSQTEEISRVVPVIQAVRDLKAVPGVPTKANKVLISVDTFRWGVAEAGILAGANCINDVYAFTGEGYPLNHESAEHLLAMRRVARDLAVPMVLMHSRGDPRLNKNYKDYGQAQSAAILEGIRVELGEKVDAIVKGKNGIRRWFVMIDPGVGFSKTPEDNLEILRNASLITKSSNTNNPLAGYPLLIGPSKKSFLGTILAQADERGSYKGRTTEARERGWATAATVACAVQQEADVVRVHDVLEMGDVVRIASALWG</sequence>
<name>A0A0C3CLS5_PILCF</name>
<dbReference type="InParanoid" id="A0A0C3CLS5"/>
<dbReference type="GO" id="GO:0003848">
    <property type="term" value="F:2-amino-4-hydroxy-6-hydroxymethyldihydropteridine diphosphokinase activity"/>
    <property type="evidence" value="ECO:0007669"/>
    <property type="project" value="UniProtKB-EC"/>
</dbReference>
<dbReference type="Pfam" id="PF00809">
    <property type="entry name" value="Pterin_bind"/>
    <property type="match status" value="1"/>
</dbReference>
<evidence type="ECO:0000259" key="15">
    <source>
        <dbReference type="PROSITE" id="PS50972"/>
    </source>
</evidence>
<comment type="pathway">
    <text evidence="4">Cofactor biosynthesis; tetrahydrofolate biosynthesis; 7,8-dihydrofolate from 2-amino-4-hydroxy-6-hydroxymethyl-7,8-dihydropteridine diphosphate and 4-aminobenzoate: step 1/2.</text>
</comment>
<keyword evidence="17" id="KW-1185">Reference proteome</keyword>
<dbReference type="GO" id="GO:0016301">
    <property type="term" value="F:kinase activity"/>
    <property type="evidence" value="ECO:0007669"/>
    <property type="project" value="UniProtKB-KW"/>
</dbReference>
<keyword evidence="13" id="KW-0289">Folate biosynthesis</keyword>
<comment type="pathway">
    <text evidence="5">Cofactor biosynthesis; tetrahydrofolate biosynthesis; 2-amino-4-hydroxy-6-hydroxymethyl-7,8-dihydropteridine diphosphate from 7,8-dihydroneopterin triphosphate: step 4/4.</text>
</comment>